<organism evidence="2 3">
    <name type="scientific">Pleurodeles waltl</name>
    <name type="common">Iberian ribbed newt</name>
    <dbReference type="NCBI Taxonomy" id="8319"/>
    <lineage>
        <taxon>Eukaryota</taxon>
        <taxon>Metazoa</taxon>
        <taxon>Chordata</taxon>
        <taxon>Craniata</taxon>
        <taxon>Vertebrata</taxon>
        <taxon>Euteleostomi</taxon>
        <taxon>Amphibia</taxon>
        <taxon>Batrachia</taxon>
        <taxon>Caudata</taxon>
        <taxon>Salamandroidea</taxon>
        <taxon>Salamandridae</taxon>
        <taxon>Pleurodelinae</taxon>
        <taxon>Pleurodeles</taxon>
    </lineage>
</organism>
<dbReference type="EMBL" id="JANPWB010000007">
    <property type="protein sequence ID" value="KAJ1172791.1"/>
    <property type="molecule type" value="Genomic_DNA"/>
</dbReference>
<name>A0AAV7T918_PLEWA</name>
<evidence type="ECO:0000256" key="1">
    <source>
        <dbReference type="SAM" id="MobiDB-lite"/>
    </source>
</evidence>
<evidence type="ECO:0000313" key="2">
    <source>
        <dbReference type="EMBL" id="KAJ1172791.1"/>
    </source>
</evidence>
<keyword evidence="3" id="KW-1185">Reference proteome</keyword>
<accession>A0AAV7T918</accession>
<comment type="caution">
    <text evidence="2">The sequence shown here is derived from an EMBL/GenBank/DDBJ whole genome shotgun (WGS) entry which is preliminary data.</text>
</comment>
<evidence type="ECO:0000313" key="3">
    <source>
        <dbReference type="Proteomes" id="UP001066276"/>
    </source>
</evidence>
<dbReference type="AlphaFoldDB" id="A0AAV7T918"/>
<feature type="region of interest" description="Disordered" evidence="1">
    <location>
        <begin position="1"/>
        <end position="62"/>
    </location>
</feature>
<dbReference type="Proteomes" id="UP001066276">
    <property type="component" value="Chromosome 4_1"/>
</dbReference>
<gene>
    <name evidence="2" type="ORF">NDU88_004633</name>
</gene>
<sequence length="90" mass="9463">MDPSALPSDIDCESLPDSSGFPQASPSPPVQGFTPPAVGSEWVQPTLDQAKDPHTGRSTRTRRNVVSCQLQLVAGTNIVQDSKCNVGEAS</sequence>
<protein>
    <submittedName>
        <fullName evidence="2">Uncharacterized protein</fullName>
    </submittedName>
</protein>
<reference evidence="2" key="1">
    <citation type="journal article" date="2022" name="bioRxiv">
        <title>Sequencing and chromosome-scale assembly of the giantPleurodeles waltlgenome.</title>
        <authorList>
            <person name="Brown T."/>
            <person name="Elewa A."/>
            <person name="Iarovenko S."/>
            <person name="Subramanian E."/>
            <person name="Araus A.J."/>
            <person name="Petzold A."/>
            <person name="Susuki M."/>
            <person name="Suzuki K.-i.T."/>
            <person name="Hayashi T."/>
            <person name="Toyoda A."/>
            <person name="Oliveira C."/>
            <person name="Osipova E."/>
            <person name="Leigh N.D."/>
            <person name="Simon A."/>
            <person name="Yun M.H."/>
        </authorList>
    </citation>
    <scope>NUCLEOTIDE SEQUENCE</scope>
    <source>
        <strain evidence="2">20211129_DDA</strain>
        <tissue evidence="2">Liver</tissue>
    </source>
</reference>
<proteinExistence type="predicted"/>